<dbReference type="InterPro" id="IPR012885">
    <property type="entry name" value="F-box_Sdz-33"/>
</dbReference>
<evidence type="ECO:0000313" key="3">
    <source>
        <dbReference type="WBParaSite" id="Csp11.Scaffold628.g6962.t1"/>
    </source>
</evidence>
<keyword evidence="2" id="KW-1185">Reference proteome</keyword>
<dbReference type="PANTHER" id="PTHR21503">
    <property type="entry name" value="F-BOX-CONTAINING HYPOTHETICAL PROTEIN C.ELEGANS"/>
    <property type="match status" value="1"/>
</dbReference>
<dbReference type="WBParaSite" id="Csp11.Scaffold628.g6962.t1">
    <property type="protein sequence ID" value="Csp11.Scaffold628.g6962.t1"/>
    <property type="gene ID" value="Csp11.Scaffold628.g6962"/>
</dbReference>
<organism evidence="2 3">
    <name type="scientific">Caenorhabditis tropicalis</name>
    <dbReference type="NCBI Taxonomy" id="1561998"/>
    <lineage>
        <taxon>Eukaryota</taxon>
        <taxon>Metazoa</taxon>
        <taxon>Ecdysozoa</taxon>
        <taxon>Nematoda</taxon>
        <taxon>Chromadorea</taxon>
        <taxon>Rhabditida</taxon>
        <taxon>Rhabditina</taxon>
        <taxon>Rhabditomorpha</taxon>
        <taxon>Rhabditoidea</taxon>
        <taxon>Rhabditidae</taxon>
        <taxon>Peloderinae</taxon>
        <taxon>Caenorhabditis</taxon>
    </lineage>
</organism>
<name>A0A1I7TL11_9PELO</name>
<feature type="domain" description="Sdz-33 F-box" evidence="1">
    <location>
        <begin position="2"/>
        <end position="54"/>
    </location>
</feature>
<dbReference type="Proteomes" id="UP000095282">
    <property type="component" value="Unplaced"/>
</dbReference>
<evidence type="ECO:0000259" key="1">
    <source>
        <dbReference type="Pfam" id="PF07735"/>
    </source>
</evidence>
<reference evidence="3" key="1">
    <citation type="submission" date="2016-11" db="UniProtKB">
        <authorList>
            <consortium name="WormBaseParasite"/>
        </authorList>
    </citation>
    <scope>IDENTIFICATION</scope>
</reference>
<proteinExistence type="predicted"/>
<evidence type="ECO:0000313" key="2">
    <source>
        <dbReference type="Proteomes" id="UP000095282"/>
    </source>
</evidence>
<protein>
    <submittedName>
        <fullName evidence="3">FBA_2 domain-containing protein</fullName>
    </submittedName>
</protein>
<dbReference type="AlphaFoldDB" id="A0A1I7TL11"/>
<accession>A0A1I7TL11</accession>
<dbReference type="Pfam" id="PF07735">
    <property type="entry name" value="FBA_2"/>
    <property type="match status" value="1"/>
</dbReference>
<sequence length="136" mass="15971">MDELVIEEAFWITNETFLAMDCARISLNGNKTLPIREFVSQWLSSRNTRFEWMKMHPGLEKINWNEGFKPMKWDPKVRGRNFKISSSKRVDCSKGTDFLRDDGLLATVVTRGPNQIYFIVWHKRFQPEADGLELDT</sequence>